<evidence type="ECO:0000313" key="7">
    <source>
        <dbReference type="Proteomes" id="UP000663891"/>
    </source>
</evidence>
<dbReference type="InterPro" id="IPR002110">
    <property type="entry name" value="Ankyrin_rpt"/>
</dbReference>
<comment type="caution">
    <text evidence="4">The sequence shown here is derived from an EMBL/GenBank/DDBJ whole genome shotgun (WGS) entry which is preliminary data.</text>
</comment>
<keyword evidence="1" id="KW-0677">Repeat</keyword>
<dbReference type="SMART" id="SM00248">
    <property type="entry name" value="ANK"/>
    <property type="match status" value="5"/>
</dbReference>
<evidence type="ECO:0000256" key="3">
    <source>
        <dbReference type="PROSITE-ProRule" id="PRU00023"/>
    </source>
</evidence>
<dbReference type="Proteomes" id="UP000663891">
    <property type="component" value="Unassembled WGS sequence"/>
</dbReference>
<protein>
    <recommendedName>
        <fullName evidence="8">Ankyrin repeat protein</fullName>
    </recommendedName>
</protein>
<dbReference type="AlphaFoldDB" id="A0A815AEE2"/>
<dbReference type="EMBL" id="CAJOAZ010003308">
    <property type="protein sequence ID" value="CAF3999382.1"/>
    <property type="molecule type" value="Genomic_DNA"/>
</dbReference>
<proteinExistence type="predicted"/>
<evidence type="ECO:0000313" key="6">
    <source>
        <dbReference type="EMBL" id="CAF3999382.1"/>
    </source>
</evidence>
<evidence type="ECO:0000256" key="2">
    <source>
        <dbReference type="ARBA" id="ARBA00023043"/>
    </source>
</evidence>
<dbReference type="PROSITE" id="PS50088">
    <property type="entry name" value="ANK_REPEAT"/>
    <property type="match status" value="3"/>
</dbReference>
<name>A0A815AEE2_9BILA</name>
<dbReference type="InterPro" id="IPR036770">
    <property type="entry name" value="Ankyrin_rpt-contain_sf"/>
</dbReference>
<dbReference type="PROSITE" id="PS50297">
    <property type="entry name" value="ANK_REP_REGION"/>
    <property type="match status" value="2"/>
</dbReference>
<sequence>MKIIYETDMDILPWTFMSRNVHEACAEGRTTEVEQLIREGADLNDCDEVGNTPLWLAYMSGHLDTVFALLELNVDINRRTGTILASDFHRACGWADEVFIDILCNYNANLNLTDRYGKTPLIYAIEYRTDLSESIEVDLIRLLITKGANVNHIDMSGLTPLFYAIYRGIPSIVKLLLNSNADYKFENFLGYSPFRYALGCLSYANPYETQIYHERLDVVEILLEEFSLNENELKQALIGSIPTIPYLFPLFDFIFYCRIKTYNNFEELAWKFFEQTHWPCPITYGNLLLCQNLIVFNHNIEHIIYFLQRMYIDNYKQLIIFYLQRVIKDKESTNRFFLLLYCAFIEMNGNYLYVNMLKSILESQRIYLFKQRRDIIKAILILCQQAPMRLSALCRRKIRQSTKSLIDKRIALDSILPKNLQQYLIIDELKLFLSSLTSKRLLFLIQQSISYNKLSSNFISSFNELCS</sequence>
<evidence type="ECO:0000256" key="1">
    <source>
        <dbReference type="ARBA" id="ARBA00022737"/>
    </source>
</evidence>
<evidence type="ECO:0008006" key="8">
    <source>
        <dbReference type="Google" id="ProtNLM"/>
    </source>
</evidence>
<dbReference type="EMBL" id="CAJNON010000424">
    <property type="protein sequence ID" value="CAF1255689.1"/>
    <property type="molecule type" value="Genomic_DNA"/>
</dbReference>
<organism evidence="4 7">
    <name type="scientific">Adineta steineri</name>
    <dbReference type="NCBI Taxonomy" id="433720"/>
    <lineage>
        <taxon>Eukaryota</taxon>
        <taxon>Metazoa</taxon>
        <taxon>Spiralia</taxon>
        <taxon>Gnathifera</taxon>
        <taxon>Rotifera</taxon>
        <taxon>Eurotatoria</taxon>
        <taxon>Bdelloidea</taxon>
        <taxon>Adinetida</taxon>
        <taxon>Adinetidae</taxon>
        <taxon>Adineta</taxon>
    </lineage>
</organism>
<gene>
    <name evidence="5" type="ORF">OKA104_LOCUS19776</name>
    <name evidence="6" type="ORF">OXD698_LOCUS29427</name>
    <name evidence="4" type="ORF">VCS650_LOCUS28586</name>
</gene>
<dbReference type="PANTHER" id="PTHR24198:SF165">
    <property type="entry name" value="ANKYRIN REPEAT-CONTAINING PROTEIN-RELATED"/>
    <property type="match status" value="1"/>
</dbReference>
<evidence type="ECO:0000313" key="4">
    <source>
        <dbReference type="EMBL" id="CAF1255689.1"/>
    </source>
</evidence>
<dbReference type="OrthoDB" id="194358at2759"/>
<dbReference type="SUPFAM" id="SSF48403">
    <property type="entry name" value="Ankyrin repeat"/>
    <property type="match status" value="1"/>
</dbReference>
<evidence type="ECO:0000313" key="5">
    <source>
        <dbReference type="EMBL" id="CAF3822631.1"/>
    </source>
</evidence>
<dbReference type="Pfam" id="PF12796">
    <property type="entry name" value="Ank_2"/>
    <property type="match status" value="2"/>
</dbReference>
<accession>A0A815AEE2</accession>
<feature type="repeat" description="ANK" evidence="3">
    <location>
        <begin position="49"/>
        <end position="81"/>
    </location>
</feature>
<reference evidence="4" key="1">
    <citation type="submission" date="2021-02" db="EMBL/GenBank/DDBJ databases">
        <authorList>
            <person name="Nowell W R."/>
        </authorList>
    </citation>
    <scope>NUCLEOTIDE SEQUENCE</scope>
</reference>
<dbReference type="EMBL" id="CAJOAY010001288">
    <property type="protein sequence ID" value="CAF3822631.1"/>
    <property type="molecule type" value="Genomic_DNA"/>
</dbReference>
<feature type="repeat" description="ANK" evidence="3">
    <location>
        <begin position="116"/>
        <end position="155"/>
    </location>
</feature>
<dbReference type="Proteomes" id="UP000663844">
    <property type="component" value="Unassembled WGS sequence"/>
</dbReference>
<keyword evidence="2 3" id="KW-0040">ANK repeat</keyword>
<feature type="repeat" description="ANK" evidence="3">
    <location>
        <begin position="156"/>
        <end position="188"/>
    </location>
</feature>
<dbReference type="Gene3D" id="1.25.40.20">
    <property type="entry name" value="Ankyrin repeat-containing domain"/>
    <property type="match status" value="2"/>
</dbReference>
<dbReference type="Proteomes" id="UP000663881">
    <property type="component" value="Unassembled WGS sequence"/>
</dbReference>
<dbReference type="PANTHER" id="PTHR24198">
    <property type="entry name" value="ANKYRIN REPEAT AND PROTEIN KINASE DOMAIN-CONTAINING PROTEIN"/>
    <property type="match status" value="1"/>
</dbReference>